<sequence>MDEPDSQFLPTSLTSMRRTSTGSLMRKRTSTSQSYEQASCSNYRDYASVRARKTPITVGGSWDDNSVGHGSVAARMRRERNKAIRRTQSTATYTNNPIDTHACVASTLNLINTTSLSPWKHHERLPWDEDYGLQCGSGTQSAAAKRSAGSLCNISSTMTSHTWDSRSIPDYSKMSGGHPTSFRHSFTSAHHHSSPTSGCASIASSDLDSADLAFFSMNDDSSLFDGDSLFSDTYGVMDADSGFSSNIFSLLEEGTISCRTPFLNGDWPDSISELDFDCSEQQNDISNCDAHSDIGPSCSVSTDRNKLKKRHIRSKSNALEYADKNNVERNGFELPTDPDIYLTNPRPSSRTNGIVAQQSHDDLMQQYVTSQQRHMRGKNPISAGLEHDGRANLKLNLSCEDMLLKSGIIDERLEEPKTPIVETEMAVAPSDIHMPPAVLEQQQQLERQLQQQQRVANDFSTPVVLNPKQDEIAPSVLPHLQPSAIQKLQQFGIPTVIQQQHIFQVPQNQQIVTDTQSVTQQPFLRHQTLQVQKTTAETPQAVQQFQQAQLQHPNPAETSTIFPSRPTLYQSTDQTRKFAMSNLDAPVQVQLRLNTANDTRSLPNSANASKAPIVLSINNWNGMPQEERLGFIEQLSERIKSTMGLQEKLEIINIIGAGNKEPINNAPMCMSIDDIDSHKLSRVFGFLDNQPTEDSPTKSETPPKPPETNLRRSNSDGNIPKTVTDAQKENRRRQRQARKWAKLMKQRQRKENRQLMKEHKSGLFVNEKKVKIVVESEEEVDLTDI</sequence>
<feature type="region of interest" description="Disordered" evidence="2">
    <location>
        <begin position="329"/>
        <end position="350"/>
    </location>
</feature>
<evidence type="ECO:0000313" key="3">
    <source>
        <dbReference type="EMBL" id="CAB3262270.1"/>
    </source>
</evidence>
<gene>
    <name evidence="3" type="primary">LOC100179174</name>
</gene>
<evidence type="ECO:0000256" key="2">
    <source>
        <dbReference type="SAM" id="MobiDB-lite"/>
    </source>
</evidence>
<feature type="region of interest" description="Disordered" evidence="2">
    <location>
        <begin position="687"/>
        <end position="759"/>
    </location>
</feature>
<feature type="compositionally biased region" description="Basic and acidic residues" evidence="2">
    <location>
        <begin position="749"/>
        <end position="759"/>
    </location>
</feature>
<dbReference type="Pfam" id="PF15814">
    <property type="entry name" value="FAM199X"/>
    <property type="match status" value="1"/>
</dbReference>
<reference evidence="3" key="1">
    <citation type="submission" date="2020-04" db="EMBL/GenBank/DDBJ databases">
        <authorList>
            <person name="Neveu A P."/>
        </authorList>
    </citation>
    <scope>NUCLEOTIDE SEQUENCE</scope>
    <source>
        <tissue evidence="3">Whole embryo</tissue>
    </source>
</reference>
<dbReference type="AlphaFoldDB" id="A0A6F9DGF8"/>
<comment type="similarity">
    <text evidence="1">Belongs to the FAM199 family.</text>
</comment>
<feature type="compositionally biased region" description="Polar residues" evidence="2">
    <location>
        <begin position="8"/>
        <end position="23"/>
    </location>
</feature>
<accession>A0A6F9DGF8</accession>
<organism evidence="3">
    <name type="scientific">Phallusia mammillata</name>
    <dbReference type="NCBI Taxonomy" id="59560"/>
    <lineage>
        <taxon>Eukaryota</taxon>
        <taxon>Metazoa</taxon>
        <taxon>Chordata</taxon>
        <taxon>Tunicata</taxon>
        <taxon>Ascidiacea</taxon>
        <taxon>Phlebobranchia</taxon>
        <taxon>Ascidiidae</taxon>
        <taxon>Phallusia</taxon>
    </lineage>
</organism>
<feature type="region of interest" description="Disordered" evidence="2">
    <location>
        <begin position="1"/>
        <end position="37"/>
    </location>
</feature>
<dbReference type="InterPro" id="IPR029672">
    <property type="entry name" value="FAM199X_fam"/>
</dbReference>
<dbReference type="PANTHER" id="PTHR32003:SF1">
    <property type="entry name" value="PROTEIN FAM199X"/>
    <property type="match status" value="1"/>
</dbReference>
<proteinExistence type="evidence at transcript level"/>
<feature type="compositionally biased region" description="Basic residues" evidence="2">
    <location>
        <begin position="730"/>
        <end position="748"/>
    </location>
</feature>
<protein>
    <submittedName>
        <fullName evidence="3">Uncharacterized protein LOC100179174</fullName>
    </submittedName>
</protein>
<evidence type="ECO:0000256" key="1">
    <source>
        <dbReference type="ARBA" id="ARBA00009319"/>
    </source>
</evidence>
<dbReference type="PANTHER" id="PTHR32003">
    <property type="entry name" value="PROTEIN FAM199X"/>
    <property type="match status" value="1"/>
</dbReference>
<dbReference type="EMBL" id="LR786630">
    <property type="protein sequence ID" value="CAB3262270.1"/>
    <property type="molecule type" value="mRNA"/>
</dbReference>
<name>A0A6F9DGF8_9ASCI</name>